<dbReference type="OrthoDB" id="275650at2157"/>
<sequence length="174" mass="20205">MDADDIRTYSERYADGYTEEHREIEDDVGAALDEKGYLTRDELERVVAWKLDNQPGRRDRYIEMMRSTPEEFVRRVTEAALLPNDPKIQLRTLASIPGIGDATATVVLAFHDPTTYAVGDRYIMDALFGEDRGFRRSDYATLLEELHDRNPSDFDLRTVEKAYYRRYLEENGIV</sequence>
<dbReference type="AlphaFoldDB" id="A0A256IKX3"/>
<keyword evidence="2" id="KW-1185">Reference proteome</keyword>
<gene>
    <name evidence="1" type="ORF">DJ70_07810</name>
</gene>
<proteinExistence type="predicted"/>
<accession>A0A256IKX3</accession>
<dbReference type="RefSeq" id="WP_094531696.1">
    <property type="nucleotide sequence ID" value="NZ_NHPJ01000079.1"/>
</dbReference>
<dbReference type="EMBL" id="NHPJ01000079">
    <property type="protein sequence ID" value="OYR56802.1"/>
    <property type="molecule type" value="Genomic_DNA"/>
</dbReference>
<reference evidence="1 2" key="1">
    <citation type="journal article" date="2014" name="Front. Microbiol.">
        <title>Population and genomic analysis of the genus Halorubrum.</title>
        <authorList>
            <person name="Fullmer M.S."/>
            <person name="Soucy S.M."/>
            <person name="Swithers K.S."/>
            <person name="Makkay A.M."/>
            <person name="Wheeler R."/>
            <person name="Ventosa A."/>
            <person name="Gogarten J.P."/>
            <person name="Papke R.T."/>
        </authorList>
    </citation>
    <scope>NUCLEOTIDE SEQUENCE [LARGE SCALE GENOMIC DNA]</scope>
    <source>
        <strain evidence="1 2">Cb34</strain>
    </source>
</reference>
<organism evidence="1 2">
    <name type="scientific">Halorubrum halodurans</name>
    <dbReference type="NCBI Taxonomy" id="1383851"/>
    <lineage>
        <taxon>Archaea</taxon>
        <taxon>Methanobacteriati</taxon>
        <taxon>Methanobacteriota</taxon>
        <taxon>Stenosarchaea group</taxon>
        <taxon>Halobacteria</taxon>
        <taxon>Halobacteriales</taxon>
        <taxon>Haloferacaceae</taxon>
        <taxon>Halorubrum</taxon>
    </lineage>
</organism>
<comment type="caution">
    <text evidence="1">The sequence shown here is derived from an EMBL/GenBank/DDBJ whole genome shotgun (WGS) entry which is preliminary data.</text>
</comment>
<dbReference type="Proteomes" id="UP000216308">
    <property type="component" value="Unassembled WGS sequence"/>
</dbReference>
<protein>
    <submittedName>
        <fullName evidence="1">Uncharacterized protein</fullName>
    </submittedName>
</protein>
<evidence type="ECO:0000313" key="2">
    <source>
        <dbReference type="Proteomes" id="UP000216308"/>
    </source>
</evidence>
<name>A0A256IKX3_9EURY</name>
<evidence type="ECO:0000313" key="1">
    <source>
        <dbReference type="EMBL" id="OYR56802.1"/>
    </source>
</evidence>